<feature type="transmembrane region" description="Helical" evidence="7">
    <location>
        <begin position="334"/>
        <end position="357"/>
    </location>
</feature>
<feature type="domain" description="ABC3 transporter permease C-terminal" evidence="8">
    <location>
        <begin position="285"/>
        <end position="407"/>
    </location>
</feature>
<feature type="transmembrane region" description="Helical" evidence="7">
    <location>
        <begin position="445"/>
        <end position="466"/>
    </location>
</feature>
<dbReference type="OrthoDB" id="1694171at2"/>
<protein>
    <recommendedName>
        <fullName evidence="8">ABC3 transporter permease C-terminal domain-containing protein</fullName>
    </recommendedName>
</protein>
<keyword evidence="3 7" id="KW-0812">Transmembrane</keyword>
<dbReference type="Pfam" id="PF02687">
    <property type="entry name" value="FtsX"/>
    <property type="match status" value="2"/>
</dbReference>
<proteinExistence type="inferred from homology"/>
<gene>
    <name evidence="9" type="ORF">CBF29_04700</name>
</gene>
<dbReference type="InterPro" id="IPR003838">
    <property type="entry name" value="ABC3_permease_C"/>
</dbReference>
<feature type="transmembrane region" description="Helical" evidence="7">
    <location>
        <begin position="377"/>
        <end position="396"/>
    </location>
</feature>
<comment type="similarity">
    <text evidence="6">Belongs to the ABC-4 integral membrane protein family.</text>
</comment>
<feature type="transmembrane region" description="Helical" evidence="7">
    <location>
        <begin position="809"/>
        <end position="828"/>
    </location>
</feature>
<evidence type="ECO:0000313" key="10">
    <source>
        <dbReference type="Proteomes" id="UP000287605"/>
    </source>
</evidence>
<dbReference type="InterPro" id="IPR050250">
    <property type="entry name" value="Macrolide_Exporter_MacB"/>
</dbReference>
<evidence type="ECO:0000256" key="6">
    <source>
        <dbReference type="ARBA" id="ARBA00038076"/>
    </source>
</evidence>
<evidence type="ECO:0000256" key="5">
    <source>
        <dbReference type="ARBA" id="ARBA00023136"/>
    </source>
</evidence>
<keyword evidence="4 7" id="KW-1133">Transmembrane helix</keyword>
<evidence type="ECO:0000256" key="1">
    <source>
        <dbReference type="ARBA" id="ARBA00004651"/>
    </source>
</evidence>
<evidence type="ECO:0000256" key="7">
    <source>
        <dbReference type="SAM" id="Phobius"/>
    </source>
</evidence>
<reference evidence="9 10" key="1">
    <citation type="submission" date="2017-05" db="EMBL/GenBank/DDBJ databases">
        <title>Vagococcus spp. assemblies.</title>
        <authorList>
            <person name="Gulvik C.A."/>
        </authorList>
    </citation>
    <scope>NUCLEOTIDE SEQUENCE [LARGE SCALE GENOMIC DNA]</scope>
    <source>
        <strain evidence="9 10">CCUG 51432</strain>
    </source>
</reference>
<feature type="transmembrane region" description="Helical" evidence="7">
    <location>
        <begin position="51"/>
        <end position="74"/>
    </location>
</feature>
<evidence type="ECO:0000256" key="4">
    <source>
        <dbReference type="ARBA" id="ARBA00022989"/>
    </source>
</evidence>
<dbReference type="PANTHER" id="PTHR30572:SF4">
    <property type="entry name" value="ABC TRANSPORTER PERMEASE YTRF"/>
    <property type="match status" value="1"/>
</dbReference>
<evidence type="ECO:0000313" key="9">
    <source>
        <dbReference type="EMBL" id="RSU13555.1"/>
    </source>
</evidence>
<dbReference type="PANTHER" id="PTHR30572">
    <property type="entry name" value="MEMBRANE COMPONENT OF TRANSPORTER-RELATED"/>
    <property type="match status" value="1"/>
</dbReference>
<keyword evidence="2" id="KW-1003">Cell membrane</keyword>
<dbReference type="EMBL" id="NGKA01000005">
    <property type="protein sequence ID" value="RSU13555.1"/>
    <property type="molecule type" value="Genomic_DNA"/>
</dbReference>
<sequence length="848" mass="96528">MMILPSWQTVSFVSKMANCWGMTEMLKVNNRKVIKRLARTQMKQQPLKNRLLVLAVALATMMLVAVFSIGINYYTVLNQRNLSMYGSDYNGMLTGPTEEQINVVKEMKKVKTVGMAVGSVTVAEYEGIAVGTSLVWADENHWQEQLQPVFIHLVGSYPQKKEEVMLSEKALKKMGVTQPEVGMVLPMSLAYYDGLRDEEMILSGYFNDYSGKNRGFISKTFYQQSGIKSDDLDRSRLYINFSTPFISEQEEAEMEESLKLNKYQHFFADTEMGDMLFKVAVSVIAIAGVIMISGYLLIYNIVYISLRKEVLYFGLLKTIGTTSRQIREIVFRQIILLSMIGIPAGLILGAGISNYLIPKLVVTMIPGVVSFRGEFQPVIYVLAGFFSLLTIFISVAKPAKSIAQMSPVEAVKQEDMGVKQSNKSKTGSSIRGMAWRNVFRNKKQAILVFLSLFIGMTSFTVVSSIIKNNNAKKILEALEVSDMELLNRSSGDDNQVQVFSKDFISQIESIKGVKAVHPVSALNIDITKPHEQFSAYLKPEFEMAYGVDYEKEGRQMMIDRPENFFGTLVGLDSQQFQQMKKKFQLTISEKEFHEGRVGVIARTLEHNYQGLKALENQRIDYRFENRLLEINIDYVTKPFELFDSIQYNGFFPEIYVSNQYLDRLTGSETFVDHLVIDYQQAYDQETDLEILSMIKENKHIDHESKIERYENMKESENQLLIMGTVIAFVLALLGLLNYINVLSTSIFSRSKDLAVLSSIGMTTQQIKKMLLHEGMIYAGISLLFSVIVGNSLSYLIFSLTNVYEITYEAPLTMLLLLYFFAAWICLFLPNLVYRFIHRDSVVDQLRNN</sequence>
<feature type="transmembrane region" description="Helical" evidence="7">
    <location>
        <begin position="775"/>
        <end position="797"/>
    </location>
</feature>
<comment type="subcellular location">
    <subcellularLocation>
        <location evidence="1">Cell membrane</location>
        <topology evidence="1">Multi-pass membrane protein</topology>
    </subcellularLocation>
</comment>
<evidence type="ECO:0000256" key="2">
    <source>
        <dbReference type="ARBA" id="ARBA00022475"/>
    </source>
</evidence>
<dbReference type="Proteomes" id="UP000287605">
    <property type="component" value="Unassembled WGS sequence"/>
</dbReference>
<comment type="caution">
    <text evidence="9">The sequence shown here is derived from an EMBL/GenBank/DDBJ whole genome shotgun (WGS) entry which is preliminary data.</text>
</comment>
<dbReference type="GO" id="GO:0005886">
    <property type="term" value="C:plasma membrane"/>
    <property type="evidence" value="ECO:0007669"/>
    <property type="project" value="UniProtKB-SubCell"/>
</dbReference>
<organism evidence="9 10">
    <name type="scientific">Vagococcus elongatus</name>
    <dbReference type="NCBI Taxonomy" id="180344"/>
    <lineage>
        <taxon>Bacteria</taxon>
        <taxon>Bacillati</taxon>
        <taxon>Bacillota</taxon>
        <taxon>Bacilli</taxon>
        <taxon>Lactobacillales</taxon>
        <taxon>Enterococcaceae</taxon>
        <taxon>Vagococcus</taxon>
    </lineage>
</organism>
<accession>A0A430AZR1</accession>
<evidence type="ECO:0000256" key="3">
    <source>
        <dbReference type="ARBA" id="ARBA00022692"/>
    </source>
</evidence>
<feature type="transmembrane region" description="Helical" evidence="7">
    <location>
        <begin position="275"/>
        <end position="298"/>
    </location>
</feature>
<evidence type="ECO:0000259" key="8">
    <source>
        <dbReference type="Pfam" id="PF02687"/>
    </source>
</evidence>
<keyword evidence="5 7" id="KW-0472">Membrane</keyword>
<feature type="domain" description="ABC3 transporter permease C-terminal" evidence="8">
    <location>
        <begin position="725"/>
        <end position="829"/>
    </location>
</feature>
<feature type="transmembrane region" description="Helical" evidence="7">
    <location>
        <begin position="719"/>
        <end position="739"/>
    </location>
</feature>
<name>A0A430AZR1_9ENTE</name>
<keyword evidence="10" id="KW-1185">Reference proteome</keyword>
<dbReference type="GO" id="GO:0022857">
    <property type="term" value="F:transmembrane transporter activity"/>
    <property type="evidence" value="ECO:0007669"/>
    <property type="project" value="TreeGrafter"/>
</dbReference>
<dbReference type="AlphaFoldDB" id="A0A430AZR1"/>